<protein>
    <recommendedName>
        <fullName evidence="4 11">Trigger factor</fullName>
        <shortName evidence="11">TF</shortName>
        <ecNumber evidence="3 11">5.2.1.8</ecNumber>
    </recommendedName>
    <alternativeName>
        <fullName evidence="10 11">PPIase</fullName>
    </alternativeName>
</protein>
<dbReference type="InterPro" id="IPR036611">
    <property type="entry name" value="Trigger_fac_ribosome-bd_sf"/>
</dbReference>
<dbReference type="GO" id="GO:0043335">
    <property type="term" value="P:protein unfolding"/>
    <property type="evidence" value="ECO:0007669"/>
    <property type="project" value="TreeGrafter"/>
</dbReference>
<dbReference type="Gene3D" id="1.10.3120.10">
    <property type="entry name" value="Trigger factor, C-terminal domain"/>
    <property type="match status" value="1"/>
</dbReference>
<dbReference type="RefSeq" id="WP_159990690.1">
    <property type="nucleotide sequence ID" value="NZ_CP047165.1"/>
</dbReference>
<dbReference type="Gene3D" id="3.10.50.40">
    <property type="match status" value="1"/>
</dbReference>
<comment type="domain">
    <text evidence="11">Consists of 3 domains; the N-terminus binds the ribosome, the middle domain has PPIase activity, while the C-terminus has intrinsic chaperone activity on its own.</text>
</comment>
<dbReference type="InterPro" id="IPR001179">
    <property type="entry name" value="PPIase_FKBP_dom"/>
</dbReference>
<evidence type="ECO:0000256" key="4">
    <source>
        <dbReference type="ARBA" id="ARBA00016902"/>
    </source>
</evidence>
<evidence type="ECO:0000313" key="16">
    <source>
        <dbReference type="Proteomes" id="UP000477651"/>
    </source>
</evidence>
<dbReference type="Pfam" id="PF05697">
    <property type="entry name" value="Trigger_N"/>
    <property type="match status" value="1"/>
</dbReference>
<dbReference type="InterPro" id="IPR005215">
    <property type="entry name" value="Trig_fac"/>
</dbReference>
<dbReference type="EMBL" id="JAAGYR010000008">
    <property type="protein sequence ID" value="NEN75723.1"/>
    <property type="molecule type" value="Genomic_DNA"/>
</dbReference>
<dbReference type="EC" id="5.2.1.8" evidence="3 11"/>
<keyword evidence="8 11" id="KW-0413">Isomerase</keyword>
<comment type="catalytic activity">
    <reaction evidence="1 11 12">
        <text>[protein]-peptidylproline (omega=180) = [protein]-peptidylproline (omega=0)</text>
        <dbReference type="Rhea" id="RHEA:16237"/>
        <dbReference type="Rhea" id="RHEA-COMP:10747"/>
        <dbReference type="Rhea" id="RHEA-COMP:10748"/>
        <dbReference type="ChEBI" id="CHEBI:83833"/>
        <dbReference type="ChEBI" id="CHEBI:83834"/>
        <dbReference type="EC" id="5.2.1.8"/>
    </reaction>
</comment>
<keyword evidence="7 11" id="KW-0143">Chaperone</keyword>
<evidence type="ECO:0000256" key="3">
    <source>
        <dbReference type="ARBA" id="ARBA00013194"/>
    </source>
</evidence>
<sequence>MQPTVETLEGLERQVELVVSLEDIEKEVKTQLQRVARTAKVQGFRPGKAPLSVIERSHGPSVRYDVLNRKVGQAFDDAVKAADIRVAGVPSIEPKEGAAEGSLAFTAKFEVFPTITLPDFTAIEATRFTTEVGQAEVDSTLDILRKQRATYEKVDRASQDEDRVTVDFVGKIDGVEFAGGKADNFPFVLGQGRMLPEFEAAAKGLKAGEEKTFPLAFPEDYQGKDVAGKTAEFTITMKEVAAPVLPEVDAEFAKSLGQAEGDVAKLKEEIFKNIEREAKARALARTKSNVFDALAKAATFDIPKALIADDVNARVAQAREELKARGMKDVEKFPIPAETFEPESERRVRLGLLVGEVVEKEKLRPTMEQVRARIEEIAQNYEKPEEVVAYYLSNAQSRSDMENVALEDNVVEFVLSKAKVTETKVDFKEIMGQV</sequence>
<comment type="function">
    <text evidence="11">Involved in protein export. Acts as a chaperone by maintaining the newly synthesized protein in an open conformation. Functions as a peptidyl-prolyl cis-trans isomerase.</text>
</comment>
<evidence type="ECO:0000256" key="7">
    <source>
        <dbReference type="ARBA" id="ARBA00023186"/>
    </source>
</evidence>
<evidence type="ECO:0000256" key="10">
    <source>
        <dbReference type="ARBA" id="ARBA00029986"/>
    </source>
</evidence>
<evidence type="ECO:0000256" key="6">
    <source>
        <dbReference type="ARBA" id="ARBA00023110"/>
    </source>
</evidence>
<dbReference type="SUPFAM" id="SSF54534">
    <property type="entry name" value="FKBP-like"/>
    <property type="match status" value="1"/>
</dbReference>
<dbReference type="GO" id="GO:0051301">
    <property type="term" value="P:cell division"/>
    <property type="evidence" value="ECO:0007669"/>
    <property type="project" value="UniProtKB-KW"/>
</dbReference>
<dbReference type="PANTHER" id="PTHR30560:SF3">
    <property type="entry name" value="TRIGGER FACTOR-LIKE PROTEIN TIG, CHLOROPLASTIC"/>
    <property type="match status" value="1"/>
</dbReference>
<evidence type="ECO:0000256" key="9">
    <source>
        <dbReference type="ARBA" id="ARBA00023306"/>
    </source>
</evidence>
<dbReference type="InterPro" id="IPR008880">
    <property type="entry name" value="Trigger_fac_C"/>
</dbReference>
<evidence type="ECO:0000256" key="5">
    <source>
        <dbReference type="ARBA" id="ARBA00022618"/>
    </source>
</evidence>
<proteinExistence type="inferred from homology"/>
<comment type="subcellular location">
    <subcellularLocation>
        <location evidence="11">Cytoplasm</location>
    </subcellularLocation>
    <text evidence="11">About half TF is bound to the ribosome near the polypeptide exit tunnel while the other half is free in the cytoplasm.</text>
</comment>
<dbReference type="InterPro" id="IPR046357">
    <property type="entry name" value="PPIase_dom_sf"/>
</dbReference>
<dbReference type="GO" id="GO:0015031">
    <property type="term" value="P:protein transport"/>
    <property type="evidence" value="ECO:0007669"/>
    <property type="project" value="UniProtKB-UniRule"/>
</dbReference>
<comment type="caution">
    <text evidence="15">The sequence shown here is derived from an EMBL/GenBank/DDBJ whole genome shotgun (WGS) entry which is preliminary data.</text>
</comment>
<gene>
    <name evidence="11" type="primary">tig</name>
    <name evidence="15" type="ORF">F9B74_05200</name>
</gene>
<keyword evidence="5 11" id="KW-0132">Cell division</keyword>
<dbReference type="InterPro" id="IPR027304">
    <property type="entry name" value="Trigger_fact/SurA_dom_sf"/>
</dbReference>
<keyword evidence="16" id="KW-1185">Reference proteome</keyword>
<dbReference type="PIRSF" id="PIRSF003095">
    <property type="entry name" value="Trigger_factor"/>
    <property type="match status" value="1"/>
</dbReference>
<dbReference type="HAMAP" id="MF_00303">
    <property type="entry name" value="Trigger_factor_Tig"/>
    <property type="match status" value="1"/>
</dbReference>
<name>A0A6L9Y5V6_9BURK</name>
<dbReference type="GO" id="GO:0003755">
    <property type="term" value="F:peptidyl-prolyl cis-trans isomerase activity"/>
    <property type="evidence" value="ECO:0007669"/>
    <property type="project" value="UniProtKB-UniRule"/>
</dbReference>
<evidence type="ECO:0000256" key="8">
    <source>
        <dbReference type="ARBA" id="ARBA00023235"/>
    </source>
</evidence>
<reference evidence="15 16" key="1">
    <citation type="submission" date="2020-02" db="EMBL/GenBank/DDBJ databases">
        <title>Pelistega sp. NLN82 were isolated from wild rodents of the Hainan Island.</title>
        <authorList>
            <person name="Niu N."/>
            <person name="Zhou J."/>
        </authorList>
    </citation>
    <scope>NUCLEOTIDE SEQUENCE [LARGE SCALE GENOMIC DNA]</scope>
    <source>
        <strain evidence="15 16">NLN82</strain>
    </source>
</reference>
<accession>A0A6L9Y5V6</accession>
<dbReference type="Pfam" id="PF00254">
    <property type="entry name" value="FKBP_C"/>
    <property type="match status" value="1"/>
</dbReference>
<evidence type="ECO:0000313" key="15">
    <source>
        <dbReference type="EMBL" id="NEN75723.1"/>
    </source>
</evidence>
<keyword evidence="9 11" id="KW-0131">Cell cycle</keyword>
<dbReference type="InterPro" id="IPR037041">
    <property type="entry name" value="Trigger_fac_C_sf"/>
</dbReference>
<dbReference type="SUPFAM" id="SSF109998">
    <property type="entry name" value="Triger factor/SurA peptide-binding domain-like"/>
    <property type="match status" value="1"/>
</dbReference>
<keyword evidence="11" id="KW-0963">Cytoplasm</keyword>
<keyword evidence="6 11" id="KW-0697">Rotamase</keyword>
<organism evidence="15 16">
    <name type="scientific">Pelistega ratti</name>
    <dbReference type="NCBI Taxonomy" id="2652177"/>
    <lineage>
        <taxon>Bacteria</taxon>
        <taxon>Pseudomonadati</taxon>
        <taxon>Pseudomonadota</taxon>
        <taxon>Betaproteobacteria</taxon>
        <taxon>Burkholderiales</taxon>
        <taxon>Alcaligenaceae</taxon>
        <taxon>Pelistega</taxon>
    </lineage>
</organism>
<dbReference type="PANTHER" id="PTHR30560">
    <property type="entry name" value="TRIGGER FACTOR CHAPERONE AND PEPTIDYL-PROLYL CIS/TRANS ISOMERASE"/>
    <property type="match status" value="1"/>
</dbReference>
<feature type="domain" description="PPIase FKBP-type" evidence="14">
    <location>
        <begin position="161"/>
        <end position="246"/>
    </location>
</feature>
<dbReference type="GO" id="GO:0051083">
    <property type="term" value="P:'de novo' cotranslational protein folding"/>
    <property type="evidence" value="ECO:0007669"/>
    <property type="project" value="TreeGrafter"/>
</dbReference>
<evidence type="ECO:0000256" key="1">
    <source>
        <dbReference type="ARBA" id="ARBA00000971"/>
    </source>
</evidence>
<dbReference type="AlphaFoldDB" id="A0A6L9Y5V6"/>
<dbReference type="GO" id="GO:0005737">
    <property type="term" value="C:cytoplasm"/>
    <property type="evidence" value="ECO:0007669"/>
    <property type="project" value="UniProtKB-SubCell"/>
</dbReference>
<dbReference type="Proteomes" id="UP000477651">
    <property type="component" value="Unassembled WGS sequence"/>
</dbReference>
<dbReference type="SUPFAM" id="SSF102735">
    <property type="entry name" value="Trigger factor ribosome-binding domain"/>
    <property type="match status" value="1"/>
</dbReference>
<comment type="similarity">
    <text evidence="2 11 13">Belongs to the FKBP-type PPIase family. Tig subfamily.</text>
</comment>
<dbReference type="Gene3D" id="3.30.70.1050">
    <property type="entry name" value="Trigger factor ribosome-binding domain"/>
    <property type="match status" value="1"/>
</dbReference>
<evidence type="ECO:0000256" key="13">
    <source>
        <dbReference type="RuleBase" id="RU003914"/>
    </source>
</evidence>
<dbReference type="NCBIfam" id="TIGR00115">
    <property type="entry name" value="tig"/>
    <property type="match status" value="1"/>
</dbReference>
<dbReference type="GO" id="GO:0043022">
    <property type="term" value="F:ribosome binding"/>
    <property type="evidence" value="ECO:0007669"/>
    <property type="project" value="TreeGrafter"/>
</dbReference>
<dbReference type="InterPro" id="IPR008881">
    <property type="entry name" value="Trigger_fac_ribosome-bd_bac"/>
</dbReference>
<evidence type="ECO:0000259" key="14">
    <source>
        <dbReference type="PROSITE" id="PS50059"/>
    </source>
</evidence>
<dbReference type="GO" id="GO:0044183">
    <property type="term" value="F:protein folding chaperone"/>
    <property type="evidence" value="ECO:0007669"/>
    <property type="project" value="TreeGrafter"/>
</dbReference>
<dbReference type="Pfam" id="PF05698">
    <property type="entry name" value="Trigger_C"/>
    <property type="match status" value="1"/>
</dbReference>
<dbReference type="PROSITE" id="PS50059">
    <property type="entry name" value="FKBP_PPIASE"/>
    <property type="match status" value="1"/>
</dbReference>
<dbReference type="FunFam" id="3.10.50.40:FF:000001">
    <property type="entry name" value="Trigger factor"/>
    <property type="match status" value="1"/>
</dbReference>
<evidence type="ECO:0000256" key="11">
    <source>
        <dbReference type="HAMAP-Rule" id="MF_00303"/>
    </source>
</evidence>
<evidence type="ECO:0000256" key="2">
    <source>
        <dbReference type="ARBA" id="ARBA00005464"/>
    </source>
</evidence>
<evidence type="ECO:0000256" key="12">
    <source>
        <dbReference type="PROSITE-ProRule" id="PRU00277"/>
    </source>
</evidence>